<dbReference type="AlphaFoldDB" id="A0A7Y2H3K1"/>
<accession>A0A7Y2H3K1</accession>
<protein>
    <recommendedName>
        <fullName evidence="3">Type 4 fimbrial biogenesis protein PilX N-terminal domain-containing protein</fullName>
    </recommendedName>
</protein>
<proteinExistence type="predicted"/>
<dbReference type="EMBL" id="JABDJR010000619">
    <property type="protein sequence ID" value="NNF08135.1"/>
    <property type="molecule type" value="Genomic_DNA"/>
</dbReference>
<reference evidence="1 2" key="1">
    <citation type="submission" date="2020-03" db="EMBL/GenBank/DDBJ databases">
        <title>Metabolic flexibility allows generalist bacteria to become dominant in a frequently disturbed ecosystem.</title>
        <authorList>
            <person name="Chen Y.-J."/>
            <person name="Leung P.M."/>
            <person name="Bay S.K."/>
            <person name="Hugenholtz P."/>
            <person name="Kessler A.J."/>
            <person name="Shelley G."/>
            <person name="Waite D.W."/>
            <person name="Cook P.L."/>
            <person name="Greening C."/>
        </authorList>
    </citation>
    <scope>NUCLEOTIDE SEQUENCE [LARGE SCALE GENOMIC DNA]</scope>
    <source>
        <strain evidence="1">SS_bin_28</strain>
    </source>
</reference>
<organism evidence="1 2">
    <name type="scientific">Eiseniibacteriota bacterium</name>
    <dbReference type="NCBI Taxonomy" id="2212470"/>
    <lineage>
        <taxon>Bacteria</taxon>
        <taxon>Candidatus Eiseniibacteriota</taxon>
    </lineage>
</organism>
<evidence type="ECO:0000313" key="1">
    <source>
        <dbReference type="EMBL" id="NNF08135.1"/>
    </source>
</evidence>
<name>A0A7Y2H3K1_UNCEI</name>
<sequence>MMKNERGSAMIISLMALLLLSTIGLALVTQAKTESQITGNAIRHSQALFSAEAGISEAVARMGDVNDATNYIGQPLNTADPEWSVYMVTANGNSLDDPSYPPVASDGLDNDLNGFIDEPNESVPEVLTKQTGGDQIAYPWVKVEYVTNSTNQVVRYGDHDGDVTTSQTMNLTTGAPVIRIRSEGNRGNALRRLEVEAVKATPDIPPTAMYTESDNFKFNGTQFKISGQDYDPNTGNPVPGNPEVTGMLTTEDPQEIEDALSGNQTNNVEGSGAEPSIGPSPIDLDLQMLYDTYSPQATITSPGGTISNTTWGDYNNYEIVNVTGDMHVSGLLIGGGILLVDGDFDCTGQFTWYGLVVVLGDIKFSGGGSGVHIWGSVLAQGSVQRQDVGGNADIFYSSEALNRLANLGRYQIISWNES</sequence>
<gene>
    <name evidence="1" type="ORF">HKN21_15330</name>
</gene>
<evidence type="ECO:0000313" key="2">
    <source>
        <dbReference type="Proteomes" id="UP000547674"/>
    </source>
</evidence>
<comment type="caution">
    <text evidence="1">The sequence shown here is derived from an EMBL/GenBank/DDBJ whole genome shotgun (WGS) entry which is preliminary data.</text>
</comment>
<dbReference type="Proteomes" id="UP000547674">
    <property type="component" value="Unassembled WGS sequence"/>
</dbReference>
<evidence type="ECO:0008006" key="3">
    <source>
        <dbReference type="Google" id="ProtNLM"/>
    </source>
</evidence>